<dbReference type="Proteomes" id="UP000185478">
    <property type="component" value="Chromosome"/>
</dbReference>
<dbReference type="InterPro" id="IPR051531">
    <property type="entry name" value="N-acetyltransferase"/>
</dbReference>
<protein>
    <submittedName>
        <fullName evidence="6">Acetyltransferase</fullName>
    </submittedName>
</protein>
<dbReference type="InterPro" id="IPR016181">
    <property type="entry name" value="Acyl_CoA_acyltransferase"/>
</dbReference>
<keyword evidence="1 6" id="KW-0808">Transferase</keyword>
<comment type="similarity">
    <text evidence="3">Belongs to the acetyltransferase family. RimJ subfamily.</text>
</comment>
<evidence type="ECO:0000313" key="7">
    <source>
        <dbReference type="Proteomes" id="UP000185478"/>
    </source>
</evidence>
<accession>A0A1L7CF02</accession>
<evidence type="ECO:0000256" key="4">
    <source>
        <dbReference type="SAM" id="MobiDB-lite"/>
    </source>
</evidence>
<dbReference type="KEGG" id="caqu:CAQU_03900"/>
<evidence type="ECO:0000256" key="3">
    <source>
        <dbReference type="ARBA" id="ARBA00038502"/>
    </source>
</evidence>
<evidence type="ECO:0000256" key="2">
    <source>
        <dbReference type="ARBA" id="ARBA00023315"/>
    </source>
</evidence>
<dbReference type="PANTHER" id="PTHR43792">
    <property type="entry name" value="GNAT FAMILY, PUTATIVE (AFU_ORTHOLOGUE AFUA_3G00765)-RELATED-RELATED"/>
    <property type="match status" value="1"/>
</dbReference>
<dbReference type="STRING" id="1431546.CAQU_03900"/>
<dbReference type="PANTHER" id="PTHR43792:SF8">
    <property type="entry name" value="[RIBOSOMAL PROTEIN US5]-ALANINE N-ACETYLTRANSFERASE"/>
    <property type="match status" value="1"/>
</dbReference>
<dbReference type="Pfam" id="PF13302">
    <property type="entry name" value="Acetyltransf_3"/>
    <property type="match status" value="1"/>
</dbReference>
<reference evidence="6 7" key="1">
    <citation type="submission" date="2014-08" db="EMBL/GenBank/DDBJ databases">
        <title>Complete genome sequence of Corynebacterium aquilae S-613T(T) (=DSM 44791(T)), isolated from the choana of a healthy golden eagle.</title>
        <authorList>
            <person name="Ruckert C."/>
            <person name="Albersmeier A."/>
            <person name="Winkler A."/>
            <person name="Kalinowski J."/>
        </authorList>
    </citation>
    <scope>NUCLEOTIDE SEQUENCE [LARGE SCALE GENOMIC DNA]</scope>
    <source>
        <strain evidence="6 7">S-613</strain>
    </source>
</reference>
<dbReference type="InterPro" id="IPR000182">
    <property type="entry name" value="GNAT_dom"/>
</dbReference>
<dbReference type="Gene3D" id="3.40.630.30">
    <property type="match status" value="1"/>
</dbReference>
<organism evidence="6 7">
    <name type="scientific">Corynebacterium aquilae DSM 44791</name>
    <dbReference type="NCBI Taxonomy" id="1431546"/>
    <lineage>
        <taxon>Bacteria</taxon>
        <taxon>Bacillati</taxon>
        <taxon>Actinomycetota</taxon>
        <taxon>Actinomycetes</taxon>
        <taxon>Mycobacteriales</taxon>
        <taxon>Corynebacteriaceae</taxon>
        <taxon>Corynebacterium</taxon>
    </lineage>
</organism>
<feature type="region of interest" description="Disordered" evidence="4">
    <location>
        <begin position="1"/>
        <end position="20"/>
    </location>
</feature>
<evidence type="ECO:0000259" key="5">
    <source>
        <dbReference type="PROSITE" id="PS51186"/>
    </source>
</evidence>
<keyword evidence="7" id="KW-1185">Reference proteome</keyword>
<name>A0A1L7CF02_9CORY</name>
<feature type="domain" description="N-acetyltransferase" evidence="5">
    <location>
        <begin position="35"/>
        <end position="207"/>
    </location>
</feature>
<dbReference type="PROSITE" id="PS51186">
    <property type="entry name" value="GNAT"/>
    <property type="match status" value="1"/>
</dbReference>
<dbReference type="GO" id="GO:0008999">
    <property type="term" value="F:protein-N-terminal-alanine acetyltransferase activity"/>
    <property type="evidence" value="ECO:0007669"/>
    <property type="project" value="TreeGrafter"/>
</dbReference>
<gene>
    <name evidence="6" type="ORF">CAQU_03900</name>
</gene>
<dbReference type="AlphaFoldDB" id="A0A1L7CF02"/>
<evidence type="ECO:0000313" key="6">
    <source>
        <dbReference type="EMBL" id="APT84353.1"/>
    </source>
</evidence>
<keyword evidence="2" id="KW-0012">Acyltransferase</keyword>
<dbReference type="EMBL" id="CP009245">
    <property type="protein sequence ID" value="APT84353.1"/>
    <property type="molecule type" value="Genomic_DNA"/>
</dbReference>
<dbReference type="SUPFAM" id="SSF55729">
    <property type="entry name" value="Acyl-CoA N-acyltransferases (Nat)"/>
    <property type="match status" value="1"/>
</dbReference>
<dbReference type="GO" id="GO:0005737">
    <property type="term" value="C:cytoplasm"/>
    <property type="evidence" value="ECO:0007669"/>
    <property type="project" value="TreeGrafter"/>
</dbReference>
<proteinExistence type="inferred from homology"/>
<sequence length="224" mass="24832">MRSLLNGELPARPHPDHPGWPGKVGDVLLADGGLVTVRPLKVGDFSSWRRMRLEDEHLIRPVEPTVRGSWAEAHTRASFMEQLAGLRRLASFGHVLPLAIEVDGLFAGQLTIGGIERGTALSGWVGYWVSSRYTGRGVAQAALALGVDHAFNKVGLHRLTATFLPDNPTSGSVLKAVGFRREGYLRGNLHIDGRWRDHEFVALLREDYPETAIRRLQQRGTLRH</sequence>
<evidence type="ECO:0000256" key="1">
    <source>
        <dbReference type="ARBA" id="ARBA00022679"/>
    </source>
</evidence>